<sequence length="234" mass="27205">MSEINIPRGERDALKAIDIGVLDKLVEQCFYDEQVGALRVLRLEVCGPYVASKFRGYEKALADHRKAKAAKKRAETEYSARRAGSDLADAIQQMQYRAATEEKEEQFFYVDDRIMPPHRFSDRIDVRISYQWRKTIEDEWVYGSITFSHNVDLRPDYMAPLPNRKPSVTKQEQERQEKLYREWDDLKGLGLYAVKKYFKAGHDGAKIPQTFQAIPDSYTRGLNNLSTQFWPVPS</sequence>
<dbReference type="EMBL" id="JACNYO010000001">
    <property type="protein sequence ID" value="MBC3210691.1"/>
    <property type="molecule type" value="Genomic_DNA"/>
</dbReference>
<reference evidence="1" key="1">
    <citation type="submission" date="2020-08" db="EMBL/GenBank/DDBJ databases">
        <title>Food and environmental bacterial isolates.</title>
        <authorList>
            <person name="Richter L."/>
            <person name="Du Plessis E.M."/>
            <person name="Duvenage S."/>
            <person name="Allam M."/>
            <person name="Korsten L."/>
        </authorList>
    </citation>
    <scope>NUCLEOTIDE SEQUENCE</scope>
    <source>
        <strain evidence="1">UPMP2127</strain>
    </source>
</reference>
<dbReference type="AlphaFoldDB" id="A0AAW3WJ27"/>
<protein>
    <submittedName>
        <fullName evidence="1">Uncharacterized protein</fullName>
    </submittedName>
</protein>
<proteinExistence type="predicted"/>
<dbReference type="KEGG" id="sfg:AV650_21600"/>
<organism evidence="1 2">
    <name type="scientific">Serratia fonticola</name>
    <dbReference type="NCBI Taxonomy" id="47917"/>
    <lineage>
        <taxon>Bacteria</taxon>
        <taxon>Pseudomonadati</taxon>
        <taxon>Pseudomonadota</taxon>
        <taxon>Gammaproteobacteria</taxon>
        <taxon>Enterobacterales</taxon>
        <taxon>Yersiniaceae</taxon>
        <taxon>Serratia</taxon>
    </lineage>
</organism>
<accession>A0AAW3WJ27</accession>
<comment type="caution">
    <text evidence="1">The sequence shown here is derived from an EMBL/GenBank/DDBJ whole genome shotgun (WGS) entry which is preliminary data.</text>
</comment>
<gene>
    <name evidence="1" type="ORF">H8J20_00930</name>
</gene>
<name>A0AAW3WJ27_SERFO</name>
<evidence type="ECO:0000313" key="1">
    <source>
        <dbReference type="EMBL" id="MBC3210691.1"/>
    </source>
</evidence>
<dbReference type="RefSeq" id="WP_059201322.1">
    <property type="nucleotide sequence ID" value="NZ_JACBIV010000002.1"/>
</dbReference>
<evidence type="ECO:0000313" key="2">
    <source>
        <dbReference type="Proteomes" id="UP000659084"/>
    </source>
</evidence>
<dbReference type="Proteomes" id="UP000659084">
    <property type="component" value="Unassembled WGS sequence"/>
</dbReference>